<feature type="region of interest" description="Disordered" evidence="1">
    <location>
        <begin position="78"/>
        <end position="100"/>
    </location>
</feature>
<name>A0ABT1IJ07_9PSEU</name>
<evidence type="ECO:0000313" key="3">
    <source>
        <dbReference type="Proteomes" id="UP001205185"/>
    </source>
</evidence>
<accession>A0ABT1IJ07</accession>
<keyword evidence="3" id="KW-1185">Reference proteome</keyword>
<gene>
    <name evidence="2" type="ORF">LV75_005065</name>
</gene>
<comment type="caution">
    <text evidence="2">The sequence shown here is derived from an EMBL/GenBank/DDBJ whole genome shotgun (WGS) entry which is preliminary data.</text>
</comment>
<reference evidence="2 3" key="1">
    <citation type="submission" date="2022-06" db="EMBL/GenBank/DDBJ databases">
        <title>Genomic Encyclopedia of Archaeal and Bacterial Type Strains, Phase II (KMG-II): from individual species to whole genera.</title>
        <authorList>
            <person name="Goeker M."/>
        </authorList>
    </citation>
    <scope>NUCLEOTIDE SEQUENCE [LARGE SCALE GENOMIC DNA]</scope>
    <source>
        <strain evidence="2 3">DSM 44255</strain>
    </source>
</reference>
<organism evidence="2 3">
    <name type="scientific">Actinokineospora diospyrosa</name>
    <dbReference type="NCBI Taxonomy" id="103728"/>
    <lineage>
        <taxon>Bacteria</taxon>
        <taxon>Bacillati</taxon>
        <taxon>Actinomycetota</taxon>
        <taxon>Actinomycetes</taxon>
        <taxon>Pseudonocardiales</taxon>
        <taxon>Pseudonocardiaceae</taxon>
        <taxon>Actinokineospora</taxon>
    </lineage>
</organism>
<protein>
    <submittedName>
        <fullName evidence="2">Uncharacterized protein</fullName>
    </submittedName>
</protein>
<proteinExistence type="predicted"/>
<sequence length="100" mass="10331">MPPDYQLATSHPPLTSPAATRANRGPRGAAGFADGRAAAEKAEAVQRVRAARTVAEHSLNAEDRGVLLSMLGIAGPEPVAQVESPLPGVDSPWSSQGAHR</sequence>
<evidence type="ECO:0000313" key="2">
    <source>
        <dbReference type="EMBL" id="MCP2272539.1"/>
    </source>
</evidence>
<evidence type="ECO:0000256" key="1">
    <source>
        <dbReference type="SAM" id="MobiDB-lite"/>
    </source>
</evidence>
<dbReference type="Proteomes" id="UP001205185">
    <property type="component" value="Unassembled WGS sequence"/>
</dbReference>
<feature type="region of interest" description="Disordered" evidence="1">
    <location>
        <begin position="1"/>
        <end position="33"/>
    </location>
</feature>
<dbReference type="EMBL" id="JAMTCO010000013">
    <property type="protein sequence ID" value="MCP2272539.1"/>
    <property type="molecule type" value="Genomic_DNA"/>
</dbReference>
<dbReference type="RefSeq" id="WP_253889465.1">
    <property type="nucleotide sequence ID" value="NZ_BAAAVB010000008.1"/>
</dbReference>